<reference evidence="3" key="1">
    <citation type="submission" date="2020-10" db="EMBL/GenBank/DDBJ databases">
        <title>Microbiome of the Black Sea water column analyzed by genome centric metagenomics.</title>
        <authorList>
            <person name="Cabello-Yeves P.J."/>
            <person name="Callieri C."/>
            <person name="Picazo A."/>
            <person name="Mehrshad M."/>
            <person name="Haro-Moreno J.M."/>
            <person name="Roda-Garcia J."/>
            <person name="Dzembekova N."/>
            <person name="Slabakova V."/>
            <person name="Slabakova N."/>
            <person name="Moncheva S."/>
            <person name="Rodriguez-Valera F."/>
        </authorList>
    </citation>
    <scope>NUCLEOTIDE SEQUENCE</scope>
    <source>
        <strain evidence="3">BS307-5m-G5</strain>
    </source>
</reference>
<dbReference type="InterPro" id="IPR000073">
    <property type="entry name" value="AB_hydrolase_1"/>
</dbReference>
<proteinExistence type="predicted"/>
<comment type="caution">
    <text evidence="3">The sequence shown here is derived from an EMBL/GenBank/DDBJ whole genome shotgun (WGS) entry which is preliminary data.</text>
</comment>
<evidence type="ECO:0000313" key="3">
    <source>
        <dbReference type="EMBL" id="MBL6762047.1"/>
    </source>
</evidence>
<accession>A0A937HI28</accession>
<dbReference type="PRINTS" id="PR00412">
    <property type="entry name" value="EPOXHYDRLASE"/>
</dbReference>
<evidence type="ECO:0000256" key="1">
    <source>
        <dbReference type="ARBA" id="ARBA00022801"/>
    </source>
</evidence>
<dbReference type="PRINTS" id="PR00111">
    <property type="entry name" value="ABHYDROLASE"/>
</dbReference>
<dbReference type="Proteomes" id="UP000785783">
    <property type="component" value="Unassembled WGS sequence"/>
</dbReference>
<organism evidence="3 4">
    <name type="scientific">PS1 clade bacterium</name>
    <dbReference type="NCBI Taxonomy" id="2175152"/>
    <lineage>
        <taxon>Bacteria</taxon>
        <taxon>Pseudomonadati</taxon>
        <taxon>Pseudomonadota</taxon>
        <taxon>Alphaproteobacteria</taxon>
        <taxon>PS1 clade</taxon>
    </lineage>
</organism>
<evidence type="ECO:0000259" key="2">
    <source>
        <dbReference type="Pfam" id="PF00561"/>
    </source>
</evidence>
<protein>
    <submittedName>
        <fullName evidence="3">Alpha/beta fold hydrolase</fullName>
    </submittedName>
</protein>
<dbReference type="Gene3D" id="3.40.50.1820">
    <property type="entry name" value="alpha/beta hydrolase"/>
    <property type="match status" value="1"/>
</dbReference>
<dbReference type="InterPro" id="IPR029058">
    <property type="entry name" value="AB_hydrolase_fold"/>
</dbReference>
<dbReference type="SUPFAM" id="SSF53474">
    <property type="entry name" value="alpha/beta-Hydrolases"/>
    <property type="match status" value="1"/>
</dbReference>
<dbReference type="EMBL" id="JADHOK010000063">
    <property type="protein sequence ID" value="MBL6762047.1"/>
    <property type="molecule type" value="Genomic_DNA"/>
</dbReference>
<gene>
    <name evidence="3" type="ORF">ISQ19_05040</name>
</gene>
<evidence type="ECO:0000313" key="4">
    <source>
        <dbReference type="Proteomes" id="UP000785783"/>
    </source>
</evidence>
<dbReference type="GO" id="GO:0016787">
    <property type="term" value="F:hydrolase activity"/>
    <property type="evidence" value="ECO:0007669"/>
    <property type="project" value="UniProtKB-KW"/>
</dbReference>
<dbReference type="Pfam" id="PF00561">
    <property type="entry name" value="Abhydrolase_1"/>
    <property type="match status" value="1"/>
</dbReference>
<feature type="domain" description="AB hydrolase-1" evidence="2">
    <location>
        <begin position="36"/>
        <end position="285"/>
    </location>
</feature>
<dbReference type="AlphaFoldDB" id="A0A937HI28"/>
<sequence>MIDANETFNGTWPYKPHFSEAAGFKQHYVDEGKGETVLCLHGEPTWGYLYRHMIAPLAEHYRVVVPDHMGFGKSETPQEREYTLQTHVENLIALVEALDLKDITLVMQDWGGPMGSAFAIRHPDRVKRIVMMNTLTGYGGETPRPERTPWFEWIAKHEEAGTLRGVLGEMGTTVLSVMKLLGFENSAAVDRDWLNAYQAPFPDRASCIGGIEFPLDVHYARMVPFIVEGLKSGNLEKLQAKPAMMAQGLQDNAIWPENAMADFKAIWPDAPLTTFDNAGHFIQEDVPQALVSLIHHFIQANK</sequence>
<name>A0A937HI28_9PROT</name>
<dbReference type="PANTHER" id="PTHR43329">
    <property type="entry name" value="EPOXIDE HYDROLASE"/>
    <property type="match status" value="1"/>
</dbReference>
<dbReference type="InterPro" id="IPR000639">
    <property type="entry name" value="Epox_hydrolase-like"/>
</dbReference>
<keyword evidence="1 3" id="KW-0378">Hydrolase</keyword>